<evidence type="ECO:0000256" key="5">
    <source>
        <dbReference type="SAM" id="Phobius"/>
    </source>
</evidence>
<evidence type="ECO:0000313" key="8">
    <source>
        <dbReference type="Proteomes" id="UP000315369"/>
    </source>
</evidence>
<sequence>MTSLVQPVRVFIDPVEGTPAAVEARRWVWPLLILALCVSASGTLFSLRWDATPDVIRELQASGEMATISEADLTDKIQTTTRKALVGGIAKGVFVMPMVALLLAAILWVVSWLFDRPAHFEQLMSVAALALLPIALYHAVLTLCIAAQHTLSVARVAQLVPSHLGAFLGTLSPKMARVASTVDFFNLWSTGLLGLGFAAATGMPRGRALILALVLYVMFAGVLMVGLPGAEMAGGGR</sequence>
<comment type="subcellular location">
    <subcellularLocation>
        <location evidence="1">Membrane</location>
        <topology evidence="1">Multi-pass membrane protein</topology>
    </subcellularLocation>
</comment>
<dbReference type="AlphaFoldDB" id="A0A540WZY6"/>
<dbReference type="InterPro" id="IPR006977">
    <property type="entry name" value="Yip1_dom"/>
</dbReference>
<feature type="transmembrane region" description="Helical" evidence="5">
    <location>
        <begin position="92"/>
        <end position="114"/>
    </location>
</feature>
<gene>
    <name evidence="7" type="ORF">FJV41_18180</name>
</gene>
<protein>
    <submittedName>
        <fullName evidence="7">YIP1 family protein</fullName>
    </submittedName>
</protein>
<dbReference type="RefSeq" id="WP_141643769.1">
    <property type="nucleotide sequence ID" value="NZ_VIFM01000065.1"/>
</dbReference>
<feature type="domain" description="Yip1" evidence="6">
    <location>
        <begin position="9"/>
        <end position="224"/>
    </location>
</feature>
<keyword evidence="2 5" id="KW-0812">Transmembrane</keyword>
<comment type="caution">
    <text evidence="7">The sequence shown here is derived from an EMBL/GenBank/DDBJ whole genome shotgun (WGS) entry which is preliminary data.</text>
</comment>
<proteinExistence type="predicted"/>
<dbReference type="GO" id="GO:0016020">
    <property type="term" value="C:membrane"/>
    <property type="evidence" value="ECO:0007669"/>
    <property type="project" value="UniProtKB-SubCell"/>
</dbReference>
<keyword evidence="8" id="KW-1185">Reference proteome</keyword>
<feature type="transmembrane region" description="Helical" evidence="5">
    <location>
        <begin position="126"/>
        <end position="147"/>
    </location>
</feature>
<evidence type="ECO:0000259" key="6">
    <source>
        <dbReference type="Pfam" id="PF04893"/>
    </source>
</evidence>
<feature type="transmembrane region" description="Helical" evidence="5">
    <location>
        <begin position="184"/>
        <end position="202"/>
    </location>
</feature>
<evidence type="ECO:0000256" key="2">
    <source>
        <dbReference type="ARBA" id="ARBA00022692"/>
    </source>
</evidence>
<evidence type="ECO:0000256" key="3">
    <source>
        <dbReference type="ARBA" id="ARBA00022989"/>
    </source>
</evidence>
<evidence type="ECO:0000256" key="1">
    <source>
        <dbReference type="ARBA" id="ARBA00004141"/>
    </source>
</evidence>
<feature type="transmembrane region" description="Helical" evidence="5">
    <location>
        <begin position="27"/>
        <end position="47"/>
    </location>
</feature>
<organism evidence="7 8">
    <name type="scientific">Myxococcus llanfairpwllgwyngyllgogerychwyrndrobwllllantysiliogogogochensis</name>
    <dbReference type="NCBI Taxonomy" id="2590453"/>
    <lineage>
        <taxon>Bacteria</taxon>
        <taxon>Pseudomonadati</taxon>
        <taxon>Myxococcota</taxon>
        <taxon>Myxococcia</taxon>
        <taxon>Myxococcales</taxon>
        <taxon>Cystobacterineae</taxon>
        <taxon>Myxococcaceae</taxon>
        <taxon>Myxococcus</taxon>
    </lineage>
</organism>
<keyword evidence="4 5" id="KW-0472">Membrane</keyword>
<dbReference type="Proteomes" id="UP000315369">
    <property type="component" value="Unassembled WGS sequence"/>
</dbReference>
<accession>A0A540WZY6</accession>
<reference evidence="7 8" key="1">
    <citation type="submission" date="2019-06" db="EMBL/GenBank/DDBJ databases">
        <authorList>
            <person name="Livingstone P."/>
            <person name="Whitworth D."/>
        </authorList>
    </citation>
    <scope>NUCLEOTIDE SEQUENCE [LARGE SCALE GENOMIC DNA]</scope>
    <source>
        <strain evidence="7 8">AM401</strain>
    </source>
</reference>
<dbReference type="EMBL" id="VIFM01000065">
    <property type="protein sequence ID" value="TQF14577.1"/>
    <property type="molecule type" value="Genomic_DNA"/>
</dbReference>
<feature type="transmembrane region" description="Helical" evidence="5">
    <location>
        <begin position="208"/>
        <end position="227"/>
    </location>
</feature>
<evidence type="ECO:0000313" key="7">
    <source>
        <dbReference type="EMBL" id="TQF14577.1"/>
    </source>
</evidence>
<name>A0A540WZY6_9BACT</name>
<dbReference type="OrthoDB" id="5524682at2"/>
<dbReference type="Pfam" id="PF04893">
    <property type="entry name" value="Yip1"/>
    <property type="match status" value="1"/>
</dbReference>
<keyword evidence="3 5" id="KW-1133">Transmembrane helix</keyword>
<evidence type="ECO:0000256" key="4">
    <source>
        <dbReference type="ARBA" id="ARBA00023136"/>
    </source>
</evidence>